<evidence type="ECO:0000256" key="6">
    <source>
        <dbReference type="ARBA" id="ARBA00023186"/>
    </source>
</evidence>
<organism evidence="13 14">
    <name type="scientific">Philodulcilactobacillus myokoensis</name>
    <dbReference type="NCBI Taxonomy" id="2929573"/>
    <lineage>
        <taxon>Bacteria</taxon>
        <taxon>Bacillati</taxon>
        <taxon>Bacillota</taxon>
        <taxon>Bacilli</taxon>
        <taxon>Lactobacillales</taxon>
        <taxon>Lactobacillaceae</taxon>
        <taxon>Philodulcilactobacillus</taxon>
    </lineage>
</organism>
<evidence type="ECO:0000313" key="13">
    <source>
        <dbReference type="EMBL" id="GLB46937.1"/>
    </source>
</evidence>
<accession>A0A9W6B0Z2</accession>
<keyword evidence="6 10" id="KW-0143">Chaperone</keyword>
<reference evidence="13" key="1">
    <citation type="submission" date="2022-07" db="EMBL/GenBank/DDBJ databases">
        <authorList>
            <person name="Kouya T."/>
            <person name="Ishiyama Y."/>
        </authorList>
    </citation>
    <scope>NUCLEOTIDE SEQUENCE</scope>
    <source>
        <strain evidence="13">WR16-4</strain>
    </source>
</reference>
<dbReference type="PRINTS" id="PR00773">
    <property type="entry name" value="GRPEPROTEIN"/>
</dbReference>
<feature type="region of interest" description="Disordered" evidence="12">
    <location>
        <begin position="1"/>
        <end position="40"/>
    </location>
</feature>
<dbReference type="Proteomes" id="UP001144204">
    <property type="component" value="Unassembled WGS sequence"/>
</dbReference>
<dbReference type="InterPro" id="IPR000740">
    <property type="entry name" value="GrpE"/>
</dbReference>
<gene>
    <name evidence="10 13" type="primary">grpE</name>
    <name evidence="13" type="ORF">WR164_09160</name>
</gene>
<keyword evidence="5 10" id="KW-0346">Stress response</keyword>
<name>A0A9W6B0Z2_9LACO</name>
<dbReference type="GO" id="GO:0051087">
    <property type="term" value="F:protein-folding chaperone binding"/>
    <property type="evidence" value="ECO:0007669"/>
    <property type="project" value="InterPro"/>
</dbReference>
<dbReference type="SUPFAM" id="SSF58014">
    <property type="entry name" value="Coiled-coil domain of nucleotide exchange factor GrpE"/>
    <property type="match status" value="1"/>
</dbReference>
<dbReference type="Gene3D" id="3.90.20.20">
    <property type="match status" value="1"/>
</dbReference>
<sequence length="188" mass="21268">MSEKDVKRQAKTDDSTSKQAKSSSKSKSKASTKKVDAHAKEVADLKKQLDSMENRYLRAEADMKNIQRHAREEQADLLKYDGQKLASNILPVVDNLKRAMEVKVSDKNGKQLKQGVQMVYEHLNKALSDNNVKKIEADGKKFDPKYFQAVQSMPAKKDQPHDQVVKVLQDGYQIADRVLRPAMVIVSK</sequence>
<dbReference type="NCBIfam" id="NF010738">
    <property type="entry name" value="PRK14140.1"/>
    <property type="match status" value="1"/>
</dbReference>
<reference evidence="13" key="2">
    <citation type="journal article" date="2023" name="PLoS ONE">
        <title>Philodulcilactobacillus myokoensis gen. nov., sp. nov., a fructophilic, acidophilic, and agar-phobic lactic acid bacterium isolated from fermented vegetable extracts.</title>
        <authorList>
            <person name="Kouya T."/>
            <person name="Ishiyama Y."/>
            <person name="Ohashi S."/>
            <person name="Kumakubo R."/>
            <person name="Yamazaki T."/>
            <person name="Otaki T."/>
        </authorList>
    </citation>
    <scope>NUCLEOTIDE SEQUENCE</scope>
    <source>
        <strain evidence="13">WR16-4</strain>
    </source>
</reference>
<comment type="similarity">
    <text evidence="2 10 11">Belongs to the GrpE family.</text>
</comment>
<protein>
    <recommendedName>
        <fullName evidence="8 10">Protein GrpE</fullName>
    </recommendedName>
    <alternativeName>
        <fullName evidence="9 10">HSP-70 cofactor</fullName>
    </alternativeName>
</protein>
<comment type="subcellular location">
    <subcellularLocation>
        <location evidence="1 10">Cytoplasm</location>
    </subcellularLocation>
</comment>
<keyword evidence="4 10" id="KW-0963">Cytoplasm</keyword>
<comment type="function">
    <text evidence="7 10">Participates actively in the response to hyperosmotic and heat shock by preventing the aggregation of stress-denatured proteins, in association with DnaK and GrpE. It is the nucleotide exchange factor for DnaK and may function as a thermosensor. Unfolded proteins bind initially to DnaJ; upon interaction with the DnaJ-bound protein, DnaK hydrolyzes its bound ATP, resulting in the formation of a stable complex. GrpE releases ADP from DnaK; ATP binding to DnaK triggers the release of the substrate protein, thus completing the reaction cycle. Several rounds of ATP-dependent interactions between DnaJ, DnaK and GrpE are required for fully efficient folding.</text>
</comment>
<evidence type="ECO:0000256" key="5">
    <source>
        <dbReference type="ARBA" id="ARBA00023016"/>
    </source>
</evidence>
<dbReference type="AlphaFoldDB" id="A0A9W6B0Z2"/>
<dbReference type="CDD" id="cd00446">
    <property type="entry name" value="GrpE"/>
    <property type="match status" value="1"/>
</dbReference>
<proteinExistence type="inferred from homology"/>
<dbReference type="EMBL" id="BRPL01000002">
    <property type="protein sequence ID" value="GLB46937.1"/>
    <property type="molecule type" value="Genomic_DNA"/>
</dbReference>
<evidence type="ECO:0000256" key="2">
    <source>
        <dbReference type="ARBA" id="ARBA00009054"/>
    </source>
</evidence>
<evidence type="ECO:0000256" key="12">
    <source>
        <dbReference type="SAM" id="MobiDB-lite"/>
    </source>
</evidence>
<evidence type="ECO:0000313" key="14">
    <source>
        <dbReference type="Proteomes" id="UP001144204"/>
    </source>
</evidence>
<comment type="caution">
    <text evidence="13">The sequence shown here is derived from an EMBL/GenBank/DDBJ whole genome shotgun (WGS) entry which is preliminary data.</text>
</comment>
<dbReference type="FunFam" id="2.30.22.10:FF:000001">
    <property type="entry name" value="Protein GrpE"/>
    <property type="match status" value="1"/>
</dbReference>
<evidence type="ECO:0000256" key="1">
    <source>
        <dbReference type="ARBA" id="ARBA00004496"/>
    </source>
</evidence>
<dbReference type="HAMAP" id="MF_01151">
    <property type="entry name" value="GrpE"/>
    <property type="match status" value="1"/>
</dbReference>
<evidence type="ECO:0000256" key="4">
    <source>
        <dbReference type="ARBA" id="ARBA00022490"/>
    </source>
</evidence>
<dbReference type="GO" id="GO:0006457">
    <property type="term" value="P:protein folding"/>
    <property type="evidence" value="ECO:0007669"/>
    <property type="project" value="InterPro"/>
</dbReference>
<dbReference type="GO" id="GO:0000774">
    <property type="term" value="F:adenyl-nucleotide exchange factor activity"/>
    <property type="evidence" value="ECO:0007669"/>
    <property type="project" value="InterPro"/>
</dbReference>
<evidence type="ECO:0000256" key="10">
    <source>
        <dbReference type="HAMAP-Rule" id="MF_01151"/>
    </source>
</evidence>
<evidence type="ECO:0000256" key="7">
    <source>
        <dbReference type="ARBA" id="ARBA00053401"/>
    </source>
</evidence>
<dbReference type="RefSeq" id="WP_286136399.1">
    <property type="nucleotide sequence ID" value="NZ_BRPL01000002.1"/>
</dbReference>
<dbReference type="Pfam" id="PF01025">
    <property type="entry name" value="GrpE"/>
    <property type="match status" value="1"/>
</dbReference>
<evidence type="ECO:0000256" key="8">
    <source>
        <dbReference type="ARBA" id="ARBA00072274"/>
    </source>
</evidence>
<comment type="subunit">
    <text evidence="3 10">Homodimer.</text>
</comment>
<dbReference type="SUPFAM" id="SSF51064">
    <property type="entry name" value="Head domain of nucleotide exchange factor GrpE"/>
    <property type="match status" value="1"/>
</dbReference>
<keyword evidence="14" id="KW-1185">Reference proteome</keyword>
<dbReference type="InterPro" id="IPR009012">
    <property type="entry name" value="GrpE_head"/>
</dbReference>
<dbReference type="GO" id="GO:0005737">
    <property type="term" value="C:cytoplasm"/>
    <property type="evidence" value="ECO:0007669"/>
    <property type="project" value="UniProtKB-SubCell"/>
</dbReference>
<dbReference type="PANTHER" id="PTHR21237">
    <property type="entry name" value="GRPE PROTEIN"/>
    <property type="match status" value="1"/>
</dbReference>
<dbReference type="PANTHER" id="PTHR21237:SF23">
    <property type="entry name" value="GRPE PROTEIN HOMOLOG, MITOCHONDRIAL"/>
    <property type="match status" value="1"/>
</dbReference>
<evidence type="ECO:0000256" key="11">
    <source>
        <dbReference type="RuleBase" id="RU004478"/>
    </source>
</evidence>
<dbReference type="GO" id="GO:0051082">
    <property type="term" value="F:unfolded protein binding"/>
    <property type="evidence" value="ECO:0007669"/>
    <property type="project" value="TreeGrafter"/>
</dbReference>
<dbReference type="InterPro" id="IPR013805">
    <property type="entry name" value="GrpE_CC"/>
</dbReference>
<dbReference type="NCBIfam" id="NF010759">
    <property type="entry name" value="PRK14162.1"/>
    <property type="match status" value="1"/>
</dbReference>
<evidence type="ECO:0000256" key="3">
    <source>
        <dbReference type="ARBA" id="ARBA00011738"/>
    </source>
</evidence>
<evidence type="ECO:0000256" key="9">
    <source>
        <dbReference type="ARBA" id="ARBA00076414"/>
    </source>
</evidence>
<dbReference type="Gene3D" id="2.30.22.10">
    <property type="entry name" value="Head domain of nucleotide exchange factor GrpE"/>
    <property type="match status" value="1"/>
</dbReference>
<dbReference type="GO" id="GO:0042803">
    <property type="term" value="F:protein homodimerization activity"/>
    <property type="evidence" value="ECO:0007669"/>
    <property type="project" value="InterPro"/>
</dbReference>
<feature type="compositionally biased region" description="Basic and acidic residues" evidence="12">
    <location>
        <begin position="1"/>
        <end position="16"/>
    </location>
</feature>